<evidence type="ECO:0000256" key="7">
    <source>
        <dbReference type="SAM" id="Phobius"/>
    </source>
</evidence>
<dbReference type="EC" id="7.-.-.-" evidence="6"/>
<feature type="transmembrane region" description="Helical" evidence="7">
    <location>
        <begin position="20"/>
        <end position="40"/>
    </location>
</feature>
<dbReference type="PANTHER" id="PTHR36118:SF1">
    <property type="entry name" value="ION-TRANSLOCATING OXIDOREDUCTASE COMPLEX SUBUNIT G"/>
    <property type="match status" value="1"/>
</dbReference>
<evidence type="ECO:0000256" key="1">
    <source>
        <dbReference type="ARBA" id="ARBA00022448"/>
    </source>
</evidence>
<name>A0ABW8NIZ8_9GAMM</name>
<comment type="function">
    <text evidence="6">Part of a membrane-bound complex that couples electron transfer with translocation of ions across the membrane.</text>
</comment>
<evidence type="ECO:0000256" key="3">
    <source>
        <dbReference type="ARBA" id="ARBA00022630"/>
    </source>
</evidence>
<dbReference type="Proteomes" id="UP001620597">
    <property type="component" value="Unassembled WGS sequence"/>
</dbReference>
<dbReference type="NCBIfam" id="NF002519">
    <property type="entry name" value="PRK01908.1"/>
    <property type="match status" value="1"/>
</dbReference>
<comment type="similarity">
    <text evidence="6">Belongs to the RnfG family.</text>
</comment>
<keyword evidence="4 6" id="KW-0288">FMN</keyword>
<dbReference type="InterPro" id="IPR010209">
    <property type="entry name" value="Ion_transpt_RnfG/RsxG"/>
</dbReference>
<evidence type="ECO:0000259" key="8">
    <source>
        <dbReference type="SMART" id="SM00900"/>
    </source>
</evidence>
<gene>
    <name evidence="9" type="primary">rsxG</name>
    <name evidence="6" type="synonym">rnfG</name>
    <name evidence="9" type="ORF">WG929_11005</name>
</gene>
<dbReference type="PIRSF" id="PIRSF006091">
    <property type="entry name" value="E_trnsport_RnfG"/>
    <property type="match status" value="1"/>
</dbReference>
<organism evidence="9 10">
    <name type="scientific">Oceanobacter antarcticus</name>
    <dbReference type="NCBI Taxonomy" id="3133425"/>
    <lineage>
        <taxon>Bacteria</taxon>
        <taxon>Pseudomonadati</taxon>
        <taxon>Pseudomonadota</taxon>
        <taxon>Gammaproteobacteria</taxon>
        <taxon>Oceanospirillales</taxon>
        <taxon>Oceanospirillaceae</taxon>
        <taxon>Oceanobacter</taxon>
    </lineage>
</organism>
<comment type="caution">
    <text evidence="9">The sequence shown here is derived from an EMBL/GenBank/DDBJ whole genome shotgun (WGS) entry which is preliminary data.</text>
</comment>
<keyword evidence="6" id="KW-1278">Translocase</keyword>
<comment type="cofactor">
    <cofactor evidence="6">
        <name>FMN</name>
        <dbReference type="ChEBI" id="CHEBI:58210"/>
    </cofactor>
</comment>
<evidence type="ECO:0000256" key="2">
    <source>
        <dbReference type="ARBA" id="ARBA00022553"/>
    </source>
</evidence>
<proteinExistence type="inferred from homology"/>
<evidence type="ECO:0000256" key="4">
    <source>
        <dbReference type="ARBA" id="ARBA00022643"/>
    </source>
</evidence>
<sequence>MEQPLEQPIKQPQPSWRDQPLYQALLLGGACAIVSLLLVVGNLGTQQSIADHQIADKLAMLAQVLPQSYYDNDPLSDTAQLSSPALGGPATLMLARRNGEITALALQLSIAGWGGIIDMILATTPEGELLGVRIISHKETPGLADKIERPKSDWITGFDGKSLANTSEQQWAVQKDGGHFDQFTGATITPRAVVKGVHQGLLLLNQWRQQQPAS</sequence>
<dbReference type="EMBL" id="JBBKTX010000012">
    <property type="protein sequence ID" value="MFK4752938.1"/>
    <property type="molecule type" value="Genomic_DNA"/>
</dbReference>
<dbReference type="RefSeq" id="WP_416206061.1">
    <property type="nucleotide sequence ID" value="NZ_JBBKTX010000012.1"/>
</dbReference>
<dbReference type="InterPro" id="IPR007329">
    <property type="entry name" value="FMN-bd"/>
</dbReference>
<feature type="modified residue" description="FMN phosphoryl threonine" evidence="6">
    <location>
        <position position="187"/>
    </location>
</feature>
<evidence type="ECO:0000313" key="10">
    <source>
        <dbReference type="Proteomes" id="UP001620597"/>
    </source>
</evidence>
<keyword evidence="6" id="KW-0997">Cell inner membrane</keyword>
<keyword evidence="2 6" id="KW-0597">Phosphoprotein</keyword>
<dbReference type="PANTHER" id="PTHR36118">
    <property type="entry name" value="ION-TRANSLOCATING OXIDOREDUCTASE COMPLEX SUBUNIT G"/>
    <property type="match status" value="1"/>
</dbReference>
<evidence type="ECO:0000256" key="5">
    <source>
        <dbReference type="ARBA" id="ARBA00022982"/>
    </source>
</evidence>
<keyword evidence="1 6" id="KW-0813">Transport</keyword>
<keyword evidence="3 6" id="KW-0285">Flavoprotein</keyword>
<dbReference type="HAMAP" id="MF_00479">
    <property type="entry name" value="RsxG_RnfG"/>
    <property type="match status" value="1"/>
</dbReference>
<comment type="subcellular location">
    <subcellularLocation>
        <location evidence="6">Cell inner membrane</location>
        <topology evidence="6">Single-pass membrane protein</topology>
    </subcellularLocation>
</comment>
<reference evidence="9 10" key="1">
    <citation type="submission" date="2024-03" db="EMBL/GenBank/DDBJ databases">
        <title>High-quality draft genome sequence of Oceanobacter sp. wDCs-4.</title>
        <authorList>
            <person name="Dong C."/>
        </authorList>
    </citation>
    <scope>NUCLEOTIDE SEQUENCE [LARGE SCALE GENOMIC DNA]</scope>
    <source>
        <strain evidence="10">wDCs-4</strain>
    </source>
</reference>
<dbReference type="SMART" id="SM00900">
    <property type="entry name" value="FMN_bind"/>
    <property type="match status" value="1"/>
</dbReference>
<keyword evidence="6" id="KW-1003">Cell membrane</keyword>
<dbReference type="Pfam" id="PF04205">
    <property type="entry name" value="FMN_bind"/>
    <property type="match status" value="1"/>
</dbReference>
<keyword evidence="5 6" id="KW-0249">Electron transport</keyword>
<dbReference type="NCBIfam" id="TIGR01947">
    <property type="entry name" value="rnfG"/>
    <property type="match status" value="1"/>
</dbReference>
<keyword evidence="6 7" id="KW-0812">Transmembrane</keyword>
<keyword evidence="10" id="KW-1185">Reference proteome</keyword>
<evidence type="ECO:0000313" key="9">
    <source>
        <dbReference type="EMBL" id="MFK4752938.1"/>
    </source>
</evidence>
<feature type="domain" description="FMN-binding" evidence="8">
    <location>
        <begin position="112"/>
        <end position="204"/>
    </location>
</feature>
<accession>A0ABW8NIZ8</accession>
<comment type="subunit">
    <text evidence="6">The complex is composed of six subunits: RnfA, RnfB, RnfC, RnfD, RnfE and RnfG.</text>
</comment>
<keyword evidence="6 7" id="KW-0472">Membrane</keyword>
<evidence type="ECO:0000256" key="6">
    <source>
        <dbReference type="HAMAP-Rule" id="MF_00479"/>
    </source>
</evidence>
<protein>
    <recommendedName>
        <fullName evidence="6">Ion-translocating oxidoreductase complex subunit G</fullName>
        <ecNumber evidence="6">7.-.-.-</ecNumber>
    </recommendedName>
    <alternativeName>
        <fullName evidence="6">Rnf electron transport complex subunit G</fullName>
    </alternativeName>
</protein>
<keyword evidence="6 7" id="KW-1133">Transmembrane helix</keyword>